<protein>
    <recommendedName>
        <fullName evidence="3">LamG-like jellyroll fold domain-containing protein</fullName>
    </recommendedName>
</protein>
<dbReference type="SUPFAM" id="SSF101898">
    <property type="entry name" value="NHL repeat"/>
    <property type="match status" value="1"/>
</dbReference>
<keyword evidence="1" id="KW-1133">Transmembrane helix</keyword>
<feature type="transmembrane region" description="Helical" evidence="1">
    <location>
        <begin position="931"/>
        <end position="949"/>
    </location>
</feature>
<accession>A0A0F9L2M5</accession>
<dbReference type="AlphaFoldDB" id="A0A0F9L2M5"/>
<proteinExistence type="predicted"/>
<sequence>MHRVSKVALLSLVSVVLIAAPVLAFLYQAPFTIIEDAGIDYDMFPASVDASNTFMAANGYMEADALDTRVETLGGSDKPHMVADDRTLGAVPVEANSQTNLFFTTGETDLVSMNILEGYKGFTTIPDANPLEPGDDFEFEVQDVYLNTAVGAGKNLISKANFLTFTGGVAEEITAQIIGVVGAWAEVAPQLVGQSTIFSLAVFNGKLYGGTALLGRLFEWNGVNAWVQKAAQLNAQADILSLAVYNGKLYGGTKPGGRLFEWNDVNAWVEVAPQLGGQADIHSLAVFNGKLYGGTGNGGRLFEWNDVNLWVEVAPFLNGQTTIDSLAVFNEKLYGGTGNLGRLFEWNDVNAWVEVAPQLGGQVIIRSLAVFNGRLYGGTSNLGNLFLWNGTNAWVQAASQMGAENVIQALATLGSALYGGTANLGKLAQFEPPIVSATAINQTTGEHDVKVTADTVNLEISIDGAVAGDGFDSVALAGVSVSSDSDDWLLMDNSITQFMPYAASYQLTVSDVLHAWYAPNAIVENTGEAGTADAGTVNTLDDAILTQAAEFWVGAKLIIVTTTDTFAPQGESSAVTAFDAGNDRLTFDDLTAVVDAGDTYTIDFGTLVDRSFYGIDFDGTDDQVLVTDAATIQNAFDAGGTLSLWANVSSDGENNAGRLADKTSWYLATDNEAGGATKLTFFYDFDGAADGTWVTDNTVTTIGSWDNIVVVYDNSAVANNPTIYVNNTALTVGGGLTESTTPIGTRVTDAAINLVIGDNVAGNRAYDGLQDEVWLYSRSITGTEVTANYNAGAGAYVPSSSVDLELELHIEDGSGAVATDTSGNNNNGALTNAVWVNGHVPRTAGLAGTNDSRITWGVNPTGISVTLGSMVAASQPVIGAAEDVPARDILPPITVSDWFGDGTVSGSTLTNPIRPLITAMSDNTTLTEIQVWRLMGIIGVLFATVATAFTIRQHQGITAIVAGAMLGGLVAFDSNIFPMWTLVITAGLFIAGIVAERSPSL</sequence>
<name>A0A0F9L2M5_9ZZZZ</name>
<comment type="caution">
    <text evidence="2">The sequence shown here is derived from an EMBL/GenBank/DDBJ whole genome shotgun (WGS) entry which is preliminary data.</text>
</comment>
<evidence type="ECO:0000256" key="1">
    <source>
        <dbReference type="SAM" id="Phobius"/>
    </source>
</evidence>
<dbReference type="SUPFAM" id="SSF49899">
    <property type="entry name" value="Concanavalin A-like lectins/glucanases"/>
    <property type="match status" value="1"/>
</dbReference>
<evidence type="ECO:0008006" key="3">
    <source>
        <dbReference type="Google" id="ProtNLM"/>
    </source>
</evidence>
<dbReference type="Pfam" id="PF13385">
    <property type="entry name" value="Laminin_G_3"/>
    <property type="match status" value="1"/>
</dbReference>
<keyword evidence="1" id="KW-0812">Transmembrane</keyword>
<feature type="transmembrane region" description="Helical" evidence="1">
    <location>
        <begin position="978"/>
        <end position="995"/>
    </location>
</feature>
<evidence type="ECO:0000313" key="2">
    <source>
        <dbReference type="EMBL" id="KKM88944.1"/>
    </source>
</evidence>
<gene>
    <name evidence="2" type="ORF">LCGC14_1253610</name>
</gene>
<reference evidence="2" key="1">
    <citation type="journal article" date="2015" name="Nature">
        <title>Complex archaea that bridge the gap between prokaryotes and eukaryotes.</title>
        <authorList>
            <person name="Spang A."/>
            <person name="Saw J.H."/>
            <person name="Jorgensen S.L."/>
            <person name="Zaremba-Niedzwiedzka K."/>
            <person name="Martijn J."/>
            <person name="Lind A.E."/>
            <person name="van Eijk R."/>
            <person name="Schleper C."/>
            <person name="Guy L."/>
            <person name="Ettema T.J."/>
        </authorList>
    </citation>
    <scope>NUCLEOTIDE SEQUENCE</scope>
</reference>
<keyword evidence="1" id="KW-0472">Membrane</keyword>
<dbReference type="InterPro" id="IPR013320">
    <property type="entry name" value="ConA-like_dom_sf"/>
</dbReference>
<dbReference type="Gene3D" id="2.60.120.200">
    <property type="match status" value="1"/>
</dbReference>
<dbReference type="EMBL" id="LAZR01006892">
    <property type="protein sequence ID" value="KKM88944.1"/>
    <property type="molecule type" value="Genomic_DNA"/>
</dbReference>
<feature type="transmembrane region" description="Helical" evidence="1">
    <location>
        <begin position="956"/>
        <end position="972"/>
    </location>
</feature>
<organism evidence="2">
    <name type="scientific">marine sediment metagenome</name>
    <dbReference type="NCBI Taxonomy" id="412755"/>
    <lineage>
        <taxon>unclassified sequences</taxon>
        <taxon>metagenomes</taxon>
        <taxon>ecological metagenomes</taxon>
    </lineage>
</organism>